<dbReference type="AlphaFoldDB" id="A0A345IMI7"/>
<dbReference type="Gene3D" id="3.40.50.300">
    <property type="entry name" value="P-loop containing nucleotide triphosphate hydrolases"/>
    <property type="match status" value="2"/>
</dbReference>
<proteinExistence type="predicted"/>
<dbReference type="PROSITE" id="PS51192">
    <property type="entry name" value="HELICASE_ATP_BIND_1"/>
    <property type="match status" value="1"/>
</dbReference>
<dbReference type="SMART" id="SM00487">
    <property type="entry name" value="DEXDc"/>
    <property type="match status" value="1"/>
</dbReference>
<dbReference type="InterPro" id="IPR027417">
    <property type="entry name" value="P-loop_NTPase"/>
</dbReference>
<dbReference type="InterPro" id="IPR001650">
    <property type="entry name" value="Helicase_C-like"/>
</dbReference>
<evidence type="ECO:0000259" key="6">
    <source>
        <dbReference type="PROSITE" id="PS51194"/>
    </source>
</evidence>
<dbReference type="Pfam" id="PF00271">
    <property type="entry name" value="Helicase_C"/>
    <property type="match status" value="1"/>
</dbReference>
<name>A0A345IMI7_9DEIO</name>
<feature type="domain" description="Helicase C-terminal" evidence="6">
    <location>
        <begin position="561"/>
        <end position="754"/>
    </location>
</feature>
<keyword evidence="7" id="KW-0614">Plasmid</keyword>
<evidence type="ECO:0000256" key="2">
    <source>
        <dbReference type="ARBA" id="ARBA00022801"/>
    </source>
</evidence>
<evidence type="ECO:0000313" key="8">
    <source>
        <dbReference type="Proteomes" id="UP000253744"/>
    </source>
</evidence>
<dbReference type="GO" id="GO:0016787">
    <property type="term" value="F:hydrolase activity"/>
    <property type="evidence" value="ECO:0007669"/>
    <property type="project" value="UniProtKB-KW"/>
</dbReference>
<dbReference type="InterPro" id="IPR011545">
    <property type="entry name" value="DEAD/DEAH_box_helicase_dom"/>
</dbReference>
<dbReference type="Proteomes" id="UP000253744">
    <property type="component" value="Plasmid pDrdI"/>
</dbReference>
<protein>
    <recommendedName>
        <fullName evidence="9">DEAD/DEAH box helicase</fullName>
    </recommendedName>
</protein>
<dbReference type="SUPFAM" id="SSF52540">
    <property type="entry name" value="P-loop containing nucleoside triphosphate hydrolases"/>
    <property type="match status" value="1"/>
</dbReference>
<dbReference type="GO" id="GO:0003676">
    <property type="term" value="F:nucleic acid binding"/>
    <property type="evidence" value="ECO:0007669"/>
    <property type="project" value="InterPro"/>
</dbReference>
<reference evidence="7 8" key="1">
    <citation type="submission" date="2018-07" db="EMBL/GenBank/DDBJ databases">
        <title>Complete Genome and Methylome Analysis of Deinococcus wulumuqiensis NEB 479.</title>
        <authorList>
            <person name="Fomenkov A."/>
            <person name="Luyten Y."/>
            <person name="Vincze T."/>
            <person name="Anton B.P."/>
            <person name="Clark T."/>
            <person name="Roberts R.J."/>
            <person name="Morgan R.D."/>
        </authorList>
    </citation>
    <scope>NUCLEOTIDE SEQUENCE [LARGE SCALE GENOMIC DNA]</scope>
    <source>
        <strain evidence="7 8">NEB 479</strain>
        <plasmid evidence="8">Plasmid pdrdi</plasmid>
    </source>
</reference>
<dbReference type="Pfam" id="PF00270">
    <property type="entry name" value="DEAD"/>
    <property type="match status" value="1"/>
</dbReference>
<evidence type="ECO:0000256" key="4">
    <source>
        <dbReference type="ARBA" id="ARBA00022840"/>
    </source>
</evidence>
<dbReference type="GO" id="GO:0004386">
    <property type="term" value="F:helicase activity"/>
    <property type="evidence" value="ECO:0007669"/>
    <property type="project" value="UniProtKB-KW"/>
</dbReference>
<dbReference type="PANTHER" id="PTHR47961">
    <property type="entry name" value="DNA POLYMERASE THETA, PUTATIVE (AFU_ORTHOLOGUE AFUA_1G05260)-RELATED"/>
    <property type="match status" value="1"/>
</dbReference>
<keyword evidence="1" id="KW-0547">Nucleotide-binding</keyword>
<dbReference type="InterPro" id="IPR050474">
    <property type="entry name" value="Hel308_SKI2-like"/>
</dbReference>
<sequence>MERTLDPDRLRELIGSGGNGLLPTPERLIEVMVYGEIGLITRERREEDLELLELVGWFLFGAAASKLALEYYSVPLRRQAFQVAGHLFDLALRTKPVLDELHRARLCFASQISYLRGDLHPNALAILRKTYPSGIEWQMVLDAPPVAALQGAILLLGGQVRSLKARLLLIGSEAAALRERWRVETLSNTLLGAAFDVCSGLAALLRFQERGDRASLEQARNAFRSAAEIAFGDPVSKWVGSHLLDLSGDLEGASVWTVLPPDVPEAVKLAFTQQEPAVLTLWPPQVEFLGGQERRLFAPGTRRVFLASPTSAGKTLLAQVIVAAHLGSGGRGACFVVPTRSLSTEVSRSLRRRLRRLGVTVTQSELLANDEPLTDLPQGRVIVMTPEKLSFLLHADPEKVLAAFDLFVFDEVHNIGNARRGWLLESLITYLHTVTQEADHRLVLMSAAIGNKNHFIEWLTIGEAPYSNVDSVHEEWRGPRRITAVYRTSRGSSRITRPVKGKTSVRVVYPLEGRLSSPMFGRVNRDLVITEPVGELVHRYPDASLTGRWTRDEQTTPQYRTVVPLVKELTEAGMVLAVLQNKKLVETFALALANRLPVPSETPQLEALLEEVTRALGQDHPLARTLPRGVAFHHADVPFDLRARVEQAAEQGVLRCIVCTSSLTEGVNLPVHSVVIVQRRDHEGIPLLTPSQLLNALGRAGRAAIETEGVLILAAQGGETDDQVLREARPPAHELQTRSTLTDAAVIGALMKLEEAIRGNHDALFESKLAHAEGFVQFVWFLAAQRGGQPSEVIATLRQSLAGQQLENWSAVEQAVSAILQVFEATAPADRQRWARASTSLSTSYRLDRIAALVEADEEIAGLMGVDLLSRLFALTLPELLELSEVQASLGPSRLDWPHQRFLDAWLTGGGYQDLITALPELRLSVGMAQKYAYDFLEFTLPWLISCLLDRVQARANVGWIMWHDLPTLAALVRYGVPSLSMIPAVREGRLTRALAVRIWPRVGLESPEEDIKAWLRAQSVPEWRGQLDLSPYDVETLLEYVELPLEPIVVENMLQAQLTVENLPQTCTRVECVVQTFKGIRWLSLKCSDDQQIVVDFPVAFMHRALELLDEGYNLTVHTSKPQTLVFSLPFIQ</sequence>
<dbReference type="RefSeq" id="WP_114673559.1">
    <property type="nucleotide sequence ID" value="NZ_CP031163.1"/>
</dbReference>
<dbReference type="InterPro" id="IPR014001">
    <property type="entry name" value="Helicase_ATP-bd"/>
</dbReference>
<evidence type="ECO:0000313" key="7">
    <source>
        <dbReference type="EMBL" id="AXH00910.1"/>
    </source>
</evidence>
<evidence type="ECO:0000256" key="3">
    <source>
        <dbReference type="ARBA" id="ARBA00022806"/>
    </source>
</evidence>
<dbReference type="EMBL" id="CP031163">
    <property type="protein sequence ID" value="AXH00910.1"/>
    <property type="molecule type" value="Genomic_DNA"/>
</dbReference>
<organism evidence="7 8">
    <name type="scientific">Deinococcus wulumuqiensis</name>
    <dbReference type="NCBI Taxonomy" id="980427"/>
    <lineage>
        <taxon>Bacteria</taxon>
        <taxon>Thermotogati</taxon>
        <taxon>Deinococcota</taxon>
        <taxon>Deinococci</taxon>
        <taxon>Deinococcales</taxon>
        <taxon>Deinococcaceae</taxon>
        <taxon>Deinococcus</taxon>
    </lineage>
</organism>
<dbReference type="GO" id="GO:0005524">
    <property type="term" value="F:ATP binding"/>
    <property type="evidence" value="ECO:0007669"/>
    <property type="project" value="UniProtKB-KW"/>
</dbReference>
<dbReference type="PANTHER" id="PTHR47961:SF6">
    <property type="entry name" value="DNA-DIRECTED DNA POLYMERASE"/>
    <property type="match status" value="1"/>
</dbReference>
<dbReference type="SMART" id="SM00490">
    <property type="entry name" value="HELICc"/>
    <property type="match status" value="1"/>
</dbReference>
<geneLocation type="plasmid" evidence="8">
    <name>pdrdi</name>
</geneLocation>
<evidence type="ECO:0000256" key="1">
    <source>
        <dbReference type="ARBA" id="ARBA00022741"/>
    </source>
</evidence>
<keyword evidence="4" id="KW-0067">ATP-binding</keyword>
<accession>A0A345IMI7</accession>
<dbReference type="PROSITE" id="PS51194">
    <property type="entry name" value="HELICASE_CTER"/>
    <property type="match status" value="1"/>
</dbReference>
<keyword evidence="3" id="KW-0347">Helicase</keyword>
<evidence type="ECO:0008006" key="9">
    <source>
        <dbReference type="Google" id="ProtNLM"/>
    </source>
</evidence>
<evidence type="ECO:0000259" key="5">
    <source>
        <dbReference type="PROSITE" id="PS51192"/>
    </source>
</evidence>
<feature type="domain" description="Helicase ATP-binding" evidence="5">
    <location>
        <begin position="295"/>
        <end position="467"/>
    </location>
</feature>
<dbReference type="KEGG" id="dwu:DVJ83_17525"/>
<gene>
    <name evidence="7" type="ORF">DVJ83_17525</name>
</gene>
<keyword evidence="2" id="KW-0378">Hydrolase</keyword>